<feature type="signal peptide" evidence="1">
    <location>
        <begin position="1"/>
        <end position="16"/>
    </location>
</feature>
<dbReference type="PANTHER" id="PTHR42254:SF1">
    <property type="entry name" value="CALCINEURIN-LIKE PHOSPHOESTERASE DOMAIN-CONTAINING PROTEIN"/>
    <property type="match status" value="1"/>
</dbReference>
<evidence type="ECO:0000313" key="3">
    <source>
        <dbReference type="Proteomes" id="UP001295423"/>
    </source>
</evidence>
<dbReference type="InterPro" id="IPR029052">
    <property type="entry name" value="Metallo-depent_PP-like"/>
</dbReference>
<dbReference type="Proteomes" id="UP001295423">
    <property type="component" value="Unassembled WGS sequence"/>
</dbReference>
<evidence type="ECO:0008006" key="4">
    <source>
        <dbReference type="Google" id="ProtNLM"/>
    </source>
</evidence>
<feature type="chain" id="PRO_5042026785" description="Calcineurin-like phosphoesterase domain-containing protein" evidence="1">
    <location>
        <begin position="17"/>
        <end position="611"/>
    </location>
</feature>
<proteinExistence type="predicted"/>
<dbReference type="PANTHER" id="PTHR42254">
    <property type="entry name" value="METALLOPHOS DOMAIN-CONTAINING PROTEIN"/>
    <property type="match status" value="1"/>
</dbReference>
<organism evidence="2 3">
    <name type="scientific">Cylindrotheca closterium</name>
    <dbReference type="NCBI Taxonomy" id="2856"/>
    <lineage>
        <taxon>Eukaryota</taxon>
        <taxon>Sar</taxon>
        <taxon>Stramenopiles</taxon>
        <taxon>Ochrophyta</taxon>
        <taxon>Bacillariophyta</taxon>
        <taxon>Bacillariophyceae</taxon>
        <taxon>Bacillariophycidae</taxon>
        <taxon>Bacillariales</taxon>
        <taxon>Bacillariaceae</taxon>
        <taxon>Cylindrotheca</taxon>
    </lineage>
</organism>
<protein>
    <recommendedName>
        <fullName evidence="4">Calcineurin-like phosphoesterase domain-containing protein</fullName>
    </recommendedName>
</protein>
<accession>A0AAD2FUR2</accession>
<dbReference type="Gene3D" id="3.60.21.10">
    <property type="match status" value="1"/>
</dbReference>
<dbReference type="EMBL" id="CAKOGP040001836">
    <property type="protein sequence ID" value="CAJ1953663.1"/>
    <property type="molecule type" value="Genomic_DNA"/>
</dbReference>
<keyword evidence="3" id="KW-1185">Reference proteome</keyword>
<dbReference type="SUPFAM" id="SSF56300">
    <property type="entry name" value="Metallo-dependent phosphatases"/>
    <property type="match status" value="1"/>
</dbReference>
<comment type="caution">
    <text evidence="2">The sequence shown here is derived from an EMBL/GenBank/DDBJ whole genome shotgun (WGS) entry which is preliminary data.</text>
</comment>
<dbReference type="AlphaFoldDB" id="A0AAD2FUR2"/>
<evidence type="ECO:0000256" key="1">
    <source>
        <dbReference type="SAM" id="SignalP"/>
    </source>
</evidence>
<gene>
    <name evidence="2" type="ORF">CYCCA115_LOCUS14266</name>
</gene>
<name>A0AAD2FUR2_9STRA</name>
<reference evidence="2" key="1">
    <citation type="submission" date="2023-08" db="EMBL/GenBank/DDBJ databases">
        <authorList>
            <person name="Audoor S."/>
            <person name="Bilcke G."/>
        </authorList>
    </citation>
    <scope>NUCLEOTIDE SEQUENCE</scope>
</reference>
<keyword evidence="1" id="KW-0732">Signal</keyword>
<sequence>MAWIRAFSTIPWSLHRSTILVTAPVANTVFARQGRPRGLSTFARRRKIPDRRITFTARFCSTAKTVQDEFLKEQKQVFITYLTDLEGDKPYLDRYVKISKVLRFSSPSSESTTEFPYDKCIDFATDNSMLVFGGDLWDKGGFDLYVARQLLDLKRRYPNRVFFVCGNRDINKLRILQEMGWEQRDNGKIPDHPGLMWFQGTGRVGDPEGPLPSSDPVERLKWILGNTMGSPDAFELRKNELEWEREQQDTSAAPVTDFDVVQSYRRSCHPNGEMGKFLTNSHLALSIGTLLVLHGALPLTDEYMAPHHNSSNSSVWDDLTFCMPWIKPGESAAKDYGIKSIDDWLDALNTFCHDRIQEWNQEIQRLESTGEGPQIWAHKGGYDHGPSYAGIIQYGMGMTPDRRKNPTVVYNSFTPQGMPHAFDPEAENIAMAQCTREFFDRTNVELILTGHKPQGDMPSPIRVDSSAWVLCCDTSYSGDTIWIQNKNDEDGDRSNIGRGESLSFRGEHAVSEVLVSISVDDQNQNASRLDSVICHGVLSDGREYETVNLLDHKNNSTIGKIAPDAAVPSISDSPHQGRWWTKTIFSNGSSLFHAGEGFNAWNYISKQETQT</sequence>
<evidence type="ECO:0000313" key="2">
    <source>
        <dbReference type="EMBL" id="CAJ1953663.1"/>
    </source>
</evidence>